<evidence type="ECO:0000259" key="8">
    <source>
        <dbReference type="PROSITE" id="PS50011"/>
    </source>
</evidence>
<name>A0A8H5C6E4_9AGAR</name>
<reference evidence="9 10" key="1">
    <citation type="journal article" date="2020" name="ISME J.">
        <title>Uncovering the hidden diversity of litter-decomposition mechanisms in mushroom-forming fungi.</title>
        <authorList>
            <person name="Floudas D."/>
            <person name="Bentzer J."/>
            <person name="Ahren D."/>
            <person name="Johansson T."/>
            <person name="Persson P."/>
            <person name="Tunlid A."/>
        </authorList>
    </citation>
    <scope>NUCLEOTIDE SEQUENCE [LARGE SCALE GENOMIC DNA]</scope>
    <source>
        <strain evidence="9 10">CBS 175.51</strain>
    </source>
</reference>
<sequence>MSRSPRRQIRRRARRASDAAEGAADEKSTSPVPSPGSWNVDRGRSRVRRPSNPFSEDNLRRKGYHSLLSSFGKVFHVEKRWKLVREMGSGAYGVVISAADEISGETVAIKMVTRVFDKVQLAKRALREITLLRHFSNHENITGLIDVDAISPDFNEIYIFMEPMEADLHQIIKSGQVLSNEHVQYFLYQILRGMKFIHSGGVIHRDLKPGNLLVNADCELKICDFGLSRGFDAAPDENASKLTEYVATRWYRAPEIMLAFPRYNTAIDVWSIGCILAELLLGKPLFKGKDYG</sequence>
<accession>A0A8H5C6E4</accession>
<dbReference type="InterPro" id="IPR050117">
    <property type="entry name" value="MAPK"/>
</dbReference>
<evidence type="ECO:0000256" key="1">
    <source>
        <dbReference type="ARBA" id="ARBA00012411"/>
    </source>
</evidence>
<dbReference type="PANTHER" id="PTHR24055">
    <property type="entry name" value="MITOGEN-ACTIVATED PROTEIN KINASE"/>
    <property type="match status" value="1"/>
</dbReference>
<feature type="domain" description="Protein kinase" evidence="8">
    <location>
        <begin position="81"/>
        <end position="292"/>
    </location>
</feature>
<dbReference type="PROSITE" id="PS01351">
    <property type="entry name" value="MAPK"/>
    <property type="match status" value="1"/>
</dbReference>
<dbReference type="Gene3D" id="3.30.200.20">
    <property type="entry name" value="Phosphorylase Kinase, domain 1"/>
    <property type="match status" value="1"/>
</dbReference>
<keyword evidence="3" id="KW-0808">Transferase</keyword>
<dbReference type="PROSITE" id="PS00108">
    <property type="entry name" value="PROTEIN_KINASE_ST"/>
    <property type="match status" value="1"/>
</dbReference>
<dbReference type="FunFam" id="1.10.510.10:FF:000624">
    <property type="entry name" value="Mitogen-activated protein kinase"/>
    <property type="match status" value="1"/>
</dbReference>
<dbReference type="SUPFAM" id="SSF56112">
    <property type="entry name" value="Protein kinase-like (PK-like)"/>
    <property type="match status" value="1"/>
</dbReference>
<dbReference type="OrthoDB" id="192887at2759"/>
<evidence type="ECO:0000256" key="2">
    <source>
        <dbReference type="ARBA" id="ARBA00022527"/>
    </source>
</evidence>
<keyword evidence="6" id="KW-0067">ATP-binding</keyword>
<organism evidence="9 10">
    <name type="scientific">Ephemerocybe angulata</name>
    <dbReference type="NCBI Taxonomy" id="980116"/>
    <lineage>
        <taxon>Eukaryota</taxon>
        <taxon>Fungi</taxon>
        <taxon>Dikarya</taxon>
        <taxon>Basidiomycota</taxon>
        <taxon>Agaricomycotina</taxon>
        <taxon>Agaricomycetes</taxon>
        <taxon>Agaricomycetidae</taxon>
        <taxon>Agaricales</taxon>
        <taxon>Agaricineae</taxon>
        <taxon>Psathyrellaceae</taxon>
        <taxon>Ephemerocybe</taxon>
    </lineage>
</organism>
<dbReference type="GO" id="GO:0004707">
    <property type="term" value="F:MAP kinase activity"/>
    <property type="evidence" value="ECO:0007669"/>
    <property type="project" value="UniProtKB-EC"/>
</dbReference>
<dbReference type="EC" id="2.7.11.24" evidence="1"/>
<evidence type="ECO:0000256" key="7">
    <source>
        <dbReference type="SAM" id="MobiDB-lite"/>
    </source>
</evidence>
<dbReference type="InterPro" id="IPR003527">
    <property type="entry name" value="MAP_kinase_CS"/>
</dbReference>
<keyword evidence="10" id="KW-1185">Reference proteome</keyword>
<dbReference type="InterPro" id="IPR011009">
    <property type="entry name" value="Kinase-like_dom_sf"/>
</dbReference>
<evidence type="ECO:0000256" key="4">
    <source>
        <dbReference type="ARBA" id="ARBA00022741"/>
    </source>
</evidence>
<gene>
    <name evidence="9" type="ORF">D9611_006226</name>
</gene>
<keyword evidence="5" id="KW-0418">Kinase</keyword>
<dbReference type="SMART" id="SM00220">
    <property type="entry name" value="S_TKc"/>
    <property type="match status" value="1"/>
</dbReference>
<keyword evidence="4" id="KW-0547">Nucleotide-binding</keyword>
<evidence type="ECO:0000313" key="9">
    <source>
        <dbReference type="EMBL" id="KAF5335945.1"/>
    </source>
</evidence>
<feature type="compositionally biased region" description="Basic residues" evidence="7">
    <location>
        <begin position="1"/>
        <end position="14"/>
    </location>
</feature>
<evidence type="ECO:0000313" key="10">
    <source>
        <dbReference type="Proteomes" id="UP000541558"/>
    </source>
</evidence>
<protein>
    <recommendedName>
        <fullName evidence="1">mitogen-activated protein kinase</fullName>
        <ecNumber evidence="1">2.7.11.24</ecNumber>
    </recommendedName>
</protein>
<dbReference type="Gene3D" id="1.10.510.10">
    <property type="entry name" value="Transferase(Phosphotransferase) domain 1"/>
    <property type="match status" value="1"/>
</dbReference>
<evidence type="ECO:0000256" key="6">
    <source>
        <dbReference type="ARBA" id="ARBA00022840"/>
    </source>
</evidence>
<dbReference type="PROSITE" id="PS50011">
    <property type="entry name" value="PROTEIN_KINASE_DOM"/>
    <property type="match status" value="1"/>
</dbReference>
<feature type="region of interest" description="Disordered" evidence="7">
    <location>
        <begin position="1"/>
        <end position="56"/>
    </location>
</feature>
<dbReference type="EMBL" id="JAACJK010000059">
    <property type="protein sequence ID" value="KAF5335945.1"/>
    <property type="molecule type" value="Genomic_DNA"/>
</dbReference>
<dbReference type="InterPro" id="IPR008271">
    <property type="entry name" value="Ser/Thr_kinase_AS"/>
</dbReference>
<dbReference type="InterPro" id="IPR000719">
    <property type="entry name" value="Prot_kinase_dom"/>
</dbReference>
<proteinExistence type="predicted"/>
<dbReference type="GO" id="GO:0005524">
    <property type="term" value="F:ATP binding"/>
    <property type="evidence" value="ECO:0007669"/>
    <property type="project" value="UniProtKB-KW"/>
</dbReference>
<evidence type="ECO:0000256" key="5">
    <source>
        <dbReference type="ARBA" id="ARBA00022777"/>
    </source>
</evidence>
<dbReference type="CDD" id="cd07834">
    <property type="entry name" value="STKc_MAPK"/>
    <property type="match status" value="1"/>
</dbReference>
<keyword evidence="2" id="KW-0723">Serine/threonine-protein kinase</keyword>
<comment type="caution">
    <text evidence="9">The sequence shown here is derived from an EMBL/GenBank/DDBJ whole genome shotgun (WGS) entry which is preliminary data.</text>
</comment>
<dbReference type="AlphaFoldDB" id="A0A8H5C6E4"/>
<evidence type="ECO:0000256" key="3">
    <source>
        <dbReference type="ARBA" id="ARBA00022679"/>
    </source>
</evidence>
<dbReference type="Pfam" id="PF00069">
    <property type="entry name" value="Pkinase"/>
    <property type="match status" value="1"/>
</dbReference>
<dbReference type="Proteomes" id="UP000541558">
    <property type="component" value="Unassembled WGS sequence"/>
</dbReference>